<sequence>MTGHETPETTLHKEQYHGIATLTGSRNIRGFACALGQYFRSYIAQDIGFSYKWVRLPDGTVHFAIVGSRAVQDVFEHYLTHNQGDYFNSSTFTRYGRNDKAFKRVFNGHFEQRQLPNGFASGGSQ</sequence>
<accession>A0A7Y1A4M4</accession>
<gene>
    <name evidence="1" type="ORF">HBO38_12045</name>
</gene>
<name>A0A7Y1A4M4_PSEVE</name>
<dbReference type="EMBL" id="JAAQWG010000015">
    <property type="protein sequence ID" value="NMY09165.1"/>
    <property type="molecule type" value="Genomic_DNA"/>
</dbReference>
<organism evidence="1 2">
    <name type="scientific">Pseudomonas veronii</name>
    <dbReference type="NCBI Taxonomy" id="76761"/>
    <lineage>
        <taxon>Bacteria</taxon>
        <taxon>Pseudomonadati</taxon>
        <taxon>Pseudomonadota</taxon>
        <taxon>Gammaproteobacteria</taxon>
        <taxon>Pseudomonadales</taxon>
        <taxon>Pseudomonadaceae</taxon>
        <taxon>Pseudomonas</taxon>
    </lineage>
</organism>
<evidence type="ECO:0008006" key="3">
    <source>
        <dbReference type="Google" id="ProtNLM"/>
    </source>
</evidence>
<evidence type="ECO:0000313" key="1">
    <source>
        <dbReference type="EMBL" id="NMY09165.1"/>
    </source>
</evidence>
<evidence type="ECO:0000313" key="2">
    <source>
        <dbReference type="Proteomes" id="UP000537729"/>
    </source>
</evidence>
<dbReference type="AlphaFoldDB" id="A0A7Y1A4M4"/>
<reference evidence="1 2" key="1">
    <citation type="journal article" date="2020" name="Front. Microbiol.">
        <title>Genetic Organization of the aprX-lipA2 Operon Affects the Proteolytic Potential of Pseudomonas Species in Milk.</title>
        <authorList>
            <person name="Maier C."/>
            <person name="Huptas C."/>
            <person name="von Neubeck M."/>
            <person name="Scherer S."/>
            <person name="Wenning M."/>
            <person name="Lucking G."/>
        </authorList>
    </citation>
    <scope>NUCLEOTIDE SEQUENCE [LARGE SCALE GENOMIC DNA]</scope>
    <source>
        <strain evidence="1 2">DSM 16272</strain>
    </source>
</reference>
<comment type="caution">
    <text evidence="1">The sequence shown here is derived from an EMBL/GenBank/DDBJ whole genome shotgun (WGS) entry which is preliminary data.</text>
</comment>
<dbReference type="RefSeq" id="WP_169884281.1">
    <property type="nucleotide sequence ID" value="NZ_JAAQWG010000015.1"/>
</dbReference>
<dbReference type="Proteomes" id="UP000537729">
    <property type="component" value="Unassembled WGS sequence"/>
</dbReference>
<protein>
    <recommendedName>
        <fullName evidence="3">Acylphosphatase</fullName>
    </recommendedName>
</protein>
<proteinExistence type="predicted"/>